<evidence type="ECO:0000256" key="7">
    <source>
        <dbReference type="ARBA" id="ARBA00023187"/>
    </source>
</evidence>
<evidence type="ECO:0000256" key="6">
    <source>
        <dbReference type="ARBA" id="ARBA00022728"/>
    </source>
</evidence>
<keyword evidence="4" id="KW-0963">Cytoplasm</keyword>
<protein>
    <recommendedName>
        <fullName evidence="9">U5 small nuclear ribonucleoprotein TSSC4</fullName>
    </recommendedName>
</protein>
<dbReference type="HOGENOM" id="CLU_2137942_0_0_1"/>
<name>M1BXJ0_SOLTU</name>
<evidence type="ECO:0000256" key="4">
    <source>
        <dbReference type="ARBA" id="ARBA00022490"/>
    </source>
</evidence>
<keyword evidence="13" id="KW-1185">Reference proteome</keyword>
<reference evidence="13" key="1">
    <citation type="journal article" date="2011" name="Nature">
        <title>Genome sequence and analysis of the tuber crop potato.</title>
        <authorList>
            <consortium name="The Potato Genome Sequencing Consortium"/>
        </authorList>
    </citation>
    <scope>NUCLEOTIDE SEQUENCE [LARGE SCALE GENOMIC DNA]</scope>
    <source>
        <strain evidence="13">cv. DM1-3 516 R44</strain>
    </source>
</reference>
<dbReference type="GO" id="GO:0005681">
    <property type="term" value="C:spliceosomal complex"/>
    <property type="evidence" value="ECO:0007669"/>
    <property type="project" value="UniProtKB-KW"/>
</dbReference>
<keyword evidence="8" id="KW-0539">Nucleus</keyword>
<comment type="subcellular location">
    <subcellularLocation>
        <location evidence="2">Cytoplasm</location>
    </subcellularLocation>
    <subcellularLocation>
        <location evidence="1">Nucleus</location>
    </subcellularLocation>
</comment>
<proteinExistence type="inferred from homology"/>
<dbReference type="EnsemblPlants" id="PGSC0003DMT400055200">
    <property type="protein sequence ID" value="PGSC0003DMT400055200"/>
    <property type="gene ID" value="PGSC0003DMG400021424"/>
</dbReference>
<dbReference type="Gramene" id="PGSC0003DMT400055200">
    <property type="protein sequence ID" value="PGSC0003DMT400055200"/>
    <property type="gene ID" value="PGSC0003DMG400021424"/>
</dbReference>
<evidence type="ECO:0000256" key="2">
    <source>
        <dbReference type="ARBA" id="ARBA00004496"/>
    </source>
</evidence>
<accession>M1BXJ0</accession>
<organism evidence="12 13">
    <name type="scientific">Solanum tuberosum</name>
    <name type="common">Potato</name>
    <dbReference type="NCBI Taxonomy" id="4113"/>
    <lineage>
        <taxon>Eukaryota</taxon>
        <taxon>Viridiplantae</taxon>
        <taxon>Streptophyta</taxon>
        <taxon>Embryophyta</taxon>
        <taxon>Tracheophyta</taxon>
        <taxon>Spermatophyta</taxon>
        <taxon>Magnoliopsida</taxon>
        <taxon>eudicotyledons</taxon>
        <taxon>Gunneridae</taxon>
        <taxon>Pentapetalae</taxon>
        <taxon>asterids</taxon>
        <taxon>lamiids</taxon>
        <taxon>Solanales</taxon>
        <taxon>Solanaceae</taxon>
        <taxon>Solanoideae</taxon>
        <taxon>Solaneae</taxon>
        <taxon>Solanum</taxon>
    </lineage>
</organism>
<evidence type="ECO:0000256" key="8">
    <source>
        <dbReference type="ARBA" id="ARBA00023242"/>
    </source>
</evidence>
<dbReference type="Proteomes" id="UP000011115">
    <property type="component" value="Unassembled WGS sequence"/>
</dbReference>
<feature type="region of interest" description="Disordered" evidence="11">
    <location>
        <begin position="77"/>
        <end position="113"/>
    </location>
</feature>
<dbReference type="InterPro" id="IPR029338">
    <property type="entry name" value="TSSC4"/>
</dbReference>
<dbReference type="GO" id="GO:0008380">
    <property type="term" value="P:RNA splicing"/>
    <property type="evidence" value="ECO:0007669"/>
    <property type="project" value="UniProtKB-KW"/>
</dbReference>
<evidence type="ECO:0000256" key="9">
    <source>
        <dbReference type="ARBA" id="ARBA00035304"/>
    </source>
</evidence>
<comment type="similarity">
    <text evidence="3">Belongs to the TSSC4 family.</text>
</comment>
<keyword evidence="5" id="KW-0507">mRNA processing</keyword>
<dbReference type="GO" id="GO:0006397">
    <property type="term" value="P:mRNA processing"/>
    <property type="evidence" value="ECO:0007669"/>
    <property type="project" value="UniProtKB-KW"/>
</dbReference>
<dbReference type="AlphaFoldDB" id="M1BXJ0"/>
<keyword evidence="6" id="KW-0747">Spliceosome</keyword>
<gene>
    <name evidence="12" type="primary">LOC102581607</name>
</gene>
<dbReference type="GO" id="GO:0005737">
    <property type="term" value="C:cytoplasm"/>
    <property type="evidence" value="ECO:0007669"/>
    <property type="project" value="UniProtKB-SubCell"/>
</dbReference>
<dbReference type="OrthoDB" id="1906282at2759"/>
<reference evidence="12" key="2">
    <citation type="submission" date="2015-06" db="UniProtKB">
        <authorList>
            <consortium name="EnsemblPlants"/>
        </authorList>
    </citation>
    <scope>IDENTIFICATION</scope>
    <source>
        <strain evidence="12">DM1-3 516 R44</strain>
    </source>
</reference>
<sequence>MDEESNRNAYMDFLSLMKKGSHLYNDSSTNFEKSPTFNLRMKQPVVTFNKQGVKAEQMQVKKTVPLSIVTMESDNAAMEEDESSIAADRARPGSLHKPGKRYRTRATMMDTDD</sequence>
<evidence type="ECO:0000256" key="11">
    <source>
        <dbReference type="SAM" id="MobiDB-lite"/>
    </source>
</evidence>
<evidence type="ECO:0000313" key="12">
    <source>
        <dbReference type="EnsemblPlants" id="PGSC0003DMT400055200"/>
    </source>
</evidence>
<evidence type="ECO:0000313" key="13">
    <source>
        <dbReference type="Proteomes" id="UP000011115"/>
    </source>
</evidence>
<evidence type="ECO:0000256" key="5">
    <source>
        <dbReference type="ARBA" id="ARBA00022664"/>
    </source>
</evidence>
<evidence type="ECO:0000256" key="1">
    <source>
        <dbReference type="ARBA" id="ARBA00004123"/>
    </source>
</evidence>
<dbReference type="PANTHER" id="PTHR13445:SF3">
    <property type="entry name" value="U5 SMALL NUCLEAR RIBONUCLEOPROTEIN TSSC4"/>
    <property type="match status" value="1"/>
</dbReference>
<keyword evidence="7" id="KW-0508">mRNA splicing</keyword>
<dbReference type="ExpressionAtlas" id="M1BXJ0">
    <property type="expression patterns" value="baseline"/>
</dbReference>
<evidence type="ECO:0000256" key="3">
    <source>
        <dbReference type="ARBA" id="ARBA00010362"/>
    </source>
</evidence>
<comment type="function">
    <text evidence="10">Protein associated with the U5 snRNP, during its maturation and its post-splicing recycling and which is required for spliceosomal tri-snRNP complex assembly in the nucleus. Has a molecular sequestering activity and transiently hinders SNRNP200 binding sites for constitutive splicing factors that intervene later during the assembly of the spliceosome and splicing. Together with its molecular sequestering activity, may also function as a molecular adapter and placeholder, coordinating the assembly of the U5 snRNP and its association with the U4/U6 di-snRNP.</text>
</comment>
<evidence type="ECO:0000256" key="10">
    <source>
        <dbReference type="ARBA" id="ARBA00045970"/>
    </source>
</evidence>
<dbReference type="PANTHER" id="PTHR13445">
    <property type="entry name" value="TUMOR SUPPRESSING SUBTRANSFERABLE CANDIDATE 4 TSSC4"/>
    <property type="match status" value="1"/>
</dbReference>